<evidence type="ECO:0000313" key="1">
    <source>
        <dbReference type="EMBL" id="KAI3808255.1"/>
    </source>
</evidence>
<protein>
    <submittedName>
        <fullName evidence="1">Uncharacterized protein</fullName>
    </submittedName>
</protein>
<dbReference type="EMBL" id="CM042025">
    <property type="protein sequence ID" value="KAI3808255.1"/>
    <property type="molecule type" value="Genomic_DNA"/>
</dbReference>
<sequence>MQVLMVRMFRTRWTRGGGLSRRLAKRRARHLAAVRKVIFEKRRILALVPLMVVPPVAEGEQELPAQEVILALPTPNAPSATRAVMGGGLSSSFYRRSGWQARNVFAVRHQPPRQASGSGNGWLEESDDEEQVGDNFDLFRRVPMGNLKYRSLVCINVQDEVLWEILAIYLMFGYACSGPDPMGK</sequence>
<reference evidence="2" key="1">
    <citation type="journal article" date="2022" name="Mol. Ecol. Resour.">
        <title>The genomes of chicory, endive, great burdock and yacon provide insights into Asteraceae palaeo-polyploidization history and plant inulin production.</title>
        <authorList>
            <person name="Fan W."/>
            <person name="Wang S."/>
            <person name="Wang H."/>
            <person name="Wang A."/>
            <person name="Jiang F."/>
            <person name="Liu H."/>
            <person name="Zhao H."/>
            <person name="Xu D."/>
            <person name="Zhang Y."/>
        </authorList>
    </citation>
    <scope>NUCLEOTIDE SEQUENCE [LARGE SCALE GENOMIC DNA]</scope>
    <source>
        <strain evidence="2">cv. Yunnan</strain>
    </source>
</reference>
<evidence type="ECO:0000313" key="2">
    <source>
        <dbReference type="Proteomes" id="UP001056120"/>
    </source>
</evidence>
<keyword evidence="2" id="KW-1185">Reference proteome</keyword>
<proteinExistence type="predicted"/>
<comment type="caution">
    <text evidence="1">The sequence shown here is derived from an EMBL/GenBank/DDBJ whole genome shotgun (WGS) entry which is preliminary data.</text>
</comment>
<reference evidence="1 2" key="2">
    <citation type="journal article" date="2022" name="Mol. Ecol. Resour.">
        <title>The genomes of chicory, endive, great burdock and yacon provide insights into Asteraceae paleo-polyploidization history and plant inulin production.</title>
        <authorList>
            <person name="Fan W."/>
            <person name="Wang S."/>
            <person name="Wang H."/>
            <person name="Wang A."/>
            <person name="Jiang F."/>
            <person name="Liu H."/>
            <person name="Zhao H."/>
            <person name="Xu D."/>
            <person name="Zhang Y."/>
        </authorList>
    </citation>
    <scope>NUCLEOTIDE SEQUENCE [LARGE SCALE GENOMIC DNA]</scope>
    <source>
        <strain evidence="2">cv. Yunnan</strain>
        <tissue evidence="1">Leaves</tissue>
    </source>
</reference>
<accession>A0ACB9IL97</accession>
<dbReference type="Proteomes" id="UP001056120">
    <property type="component" value="Linkage Group LG08"/>
</dbReference>
<name>A0ACB9IL97_9ASTR</name>
<organism evidence="1 2">
    <name type="scientific">Smallanthus sonchifolius</name>
    <dbReference type="NCBI Taxonomy" id="185202"/>
    <lineage>
        <taxon>Eukaryota</taxon>
        <taxon>Viridiplantae</taxon>
        <taxon>Streptophyta</taxon>
        <taxon>Embryophyta</taxon>
        <taxon>Tracheophyta</taxon>
        <taxon>Spermatophyta</taxon>
        <taxon>Magnoliopsida</taxon>
        <taxon>eudicotyledons</taxon>
        <taxon>Gunneridae</taxon>
        <taxon>Pentapetalae</taxon>
        <taxon>asterids</taxon>
        <taxon>campanulids</taxon>
        <taxon>Asterales</taxon>
        <taxon>Asteraceae</taxon>
        <taxon>Asteroideae</taxon>
        <taxon>Heliantheae alliance</taxon>
        <taxon>Millerieae</taxon>
        <taxon>Smallanthus</taxon>
    </lineage>
</organism>
<gene>
    <name evidence="1" type="ORF">L1987_24204</name>
</gene>